<feature type="region of interest" description="Disordered" evidence="3">
    <location>
        <begin position="109"/>
        <end position="149"/>
    </location>
</feature>
<evidence type="ECO:0008006" key="6">
    <source>
        <dbReference type="Google" id="ProtNLM"/>
    </source>
</evidence>
<dbReference type="Gene3D" id="1.10.443.10">
    <property type="entry name" value="Intergrase catalytic core"/>
    <property type="match status" value="1"/>
</dbReference>
<keyword evidence="1" id="KW-0238">DNA-binding</keyword>
<feature type="non-terminal residue" evidence="4">
    <location>
        <position position="548"/>
    </location>
</feature>
<feature type="compositionally biased region" description="Low complexity" evidence="3">
    <location>
        <begin position="1"/>
        <end position="15"/>
    </location>
</feature>
<protein>
    <recommendedName>
        <fullName evidence="6">Tyr recombinase domain-containing protein</fullName>
    </recommendedName>
</protein>
<dbReference type="Gene3D" id="1.10.150.130">
    <property type="match status" value="1"/>
</dbReference>
<evidence type="ECO:0000256" key="3">
    <source>
        <dbReference type="SAM" id="MobiDB-lite"/>
    </source>
</evidence>
<keyword evidence="2" id="KW-0233">DNA recombination</keyword>
<evidence type="ECO:0000256" key="1">
    <source>
        <dbReference type="ARBA" id="ARBA00023125"/>
    </source>
</evidence>
<feature type="region of interest" description="Disordered" evidence="3">
    <location>
        <begin position="63"/>
        <end position="83"/>
    </location>
</feature>
<evidence type="ECO:0000313" key="5">
    <source>
        <dbReference type="Proteomes" id="UP000077684"/>
    </source>
</evidence>
<dbReference type="Proteomes" id="UP000077684">
    <property type="component" value="Unassembled WGS sequence"/>
</dbReference>
<dbReference type="PANTHER" id="PTHR34605">
    <property type="entry name" value="PHAGE_INTEGRASE DOMAIN-CONTAINING PROTEIN"/>
    <property type="match status" value="1"/>
</dbReference>
<dbReference type="PANTHER" id="PTHR34605:SF4">
    <property type="entry name" value="DNA ADENINE METHYLTRANSFERASE"/>
    <property type="match status" value="1"/>
</dbReference>
<name>A0A8X7MIB3_9BASI</name>
<feature type="compositionally biased region" description="Low complexity" evidence="3">
    <location>
        <begin position="109"/>
        <end position="128"/>
    </location>
</feature>
<dbReference type="GO" id="GO:0006310">
    <property type="term" value="P:DNA recombination"/>
    <property type="evidence" value="ECO:0007669"/>
    <property type="project" value="UniProtKB-KW"/>
</dbReference>
<dbReference type="EMBL" id="LWDE02002755">
    <property type="protein sequence ID" value="KAE8236867.1"/>
    <property type="molecule type" value="Genomic_DNA"/>
</dbReference>
<reference evidence="4" key="2">
    <citation type="journal article" date="2019" name="IMA Fungus">
        <title>Genome sequencing and comparison of five Tilletia species to identify candidate genes for the detection of regulated species infecting wheat.</title>
        <authorList>
            <person name="Nguyen H.D.T."/>
            <person name="Sultana T."/>
            <person name="Kesanakurti P."/>
            <person name="Hambleton S."/>
        </authorList>
    </citation>
    <scope>NUCLEOTIDE SEQUENCE</scope>
    <source>
        <strain evidence="4">DAOMC 236426</strain>
    </source>
</reference>
<organism evidence="4 5">
    <name type="scientific">Tilletia controversa</name>
    <name type="common">dwarf bunt fungus</name>
    <dbReference type="NCBI Taxonomy" id="13291"/>
    <lineage>
        <taxon>Eukaryota</taxon>
        <taxon>Fungi</taxon>
        <taxon>Dikarya</taxon>
        <taxon>Basidiomycota</taxon>
        <taxon>Ustilaginomycotina</taxon>
        <taxon>Exobasidiomycetes</taxon>
        <taxon>Tilletiales</taxon>
        <taxon>Tilletiaceae</taxon>
        <taxon>Tilletia</taxon>
    </lineage>
</organism>
<keyword evidence="5" id="KW-1185">Reference proteome</keyword>
<dbReference type="InterPro" id="IPR013762">
    <property type="entry name" value="Integrase-like_cat_sf"/>
</dbReference>
<dbReference type="SUPFAM" id="SSF56349">
    <property type="entry name" value="DNA breaking-rejoining enzymes"/>
    <property type="match status" value="1"/>
</dbReference>
<dbReference type="AlphaFoldDB" id="A0A8X7MIB3"/>
<comment type="caution">
    <text evidence="4">The sequence shown here is derived from an EMBL/GenBank/DDBJ whole genome shotgun (WGS) entry which is preliminary data.</text>
</comment>
<dbReference type="InterPro" id="IPR010998">
    <property type="entry name" value="Integrase_recombinase_N"/>
</dbReference>
<gene>
    <name evidence="4" type="ORF">A4X06_0g9413</name>
</gene>
<evidence type="ECO:0000256" key="2">
    <source>
        <dbReference type="ARBA" id="ARBA00023172"/>
    </source>
</evidence>
<evidence type="ECO:0000313" key="4">
    <source>
        <dbReference type="EMBL" id="KAE8236867.1"/>
    </source>
</evidence>
<accession>A0A8X7MIB3</accession>
<dbReference type="GO" id="GO:0015074">
    <property type="term" value="P:DNA integration"/>
    <property type="evidence" value="ECO:0007669"/>
    <property type="project" value="InterPro"/>
</dbReference>
<sequence length="548" mass="59373">MSSSEVPRPSSSGRGTALPPNGTPLTSSLHSSRPRIRDRVRGASTYSHEFTLLPLPVSVMSGAQRRDRRLRSGNPTSNPSSPAAFELISQQSASALSSLTLPATQLSLTIPSSSRPTLPLPVPSSSAPRRSRFRQIPPSSRTTRSRSTLAAASTAASAAGSAAAWEPAAPADNPSQSLTQIVPARDLLTADVWSTLSVDNVATSVLTADAAHALKPREELALRLTPASHLVQMAHGSTDLAVARAASLILWSSVKTKTRVKYAGHIIAFLCWCDELGVPLHFRFPTASNILLLYLRKDMTSLRASTIEHRTHALAWWHKIQRMPWSLERKEQKAFQKAVKIESLPPLEKRRPVRLNDIVIISQSPKPNDRAHVAIVAAAIFAFYAMCRPGEFTVRNGASPHEDRPRWTHLIEQAPVSPGGPASIILALPSEKARGNAGFDRIASEQRNLPNLCPVKAVQHHCALNAPRADESADALGAFSYVGENGNRYELTEGLFSRTINAWLSAAGRDPVTGHCFRIGGATLFFAANKPMEDIRTRGGWQSDAYLT</sequence>
<feature type="compositionally biased region" description="Low complexity" evidence="3">
    <location>
        <begin position="137"/>
        <end position="149"/>
    </location>
</feature>
<dbReference type="InterPro" id="IPR052925">
    <property type="entry name" value="Phage_Integrase-like_Recomb"/>
</dbReference>
<dbReference type="InterPro" id="IPR011010">
    <property type="entry name" value="DNA_brk_join_enz"/>
</dbReference>
<dbReference type="GO" id="GO:0003677">
    <property type="term" value="F:DNA binding"/>
    <property type="evidence" value="ECO:0007669"/>
    <property type="project" value="UniProtKB-KW"/>
</dbReference>
<feature type="region of interest" description="Disordered" evidence="3">
    <location>
        <begin position="1"/>
        <end position="42"/>
    </location>
</feature>
<reference evidence="4" key="1">
    <citation type="submission" date="2016-04" db="EMBL/GenBank/DDBJ databases">
        <authorList>
            <person name="Nguyen H.D."/>
            <person name="Samba Siva P."/>
            <person name="Cullis J."/>
            <person name="Levesque C.A."/>
            <person name="Hambleton S."/>
        </authorList>
    </citation>
    <scope>NUCLEOTIDE SEQUENCE</scope>
    <source>
        <strain evidence="4">DAOMC 236426</strain>
    </source>
</reference>
<proteinExistence type="predicted"/>
<dbReference type="SUPFAM" id="SSF47823">
    <property type="entry name" value="lambda integrase-like, N-terminal domain"/>
    <property type="match status" value="1"/>
</dbReference>